<dbReference type="KEGG" id="clec:106667508"/>
<dbReference type="InterPro" id="IPR050374">
    <property type="entry name" value="RRT5_SRSF_SR"/>
</dbReference>
<keyword evidence="4" id="KW-0597">Phosphoprotein</keyword>
<dbReference type="GO" id="GO:0016607">
    <property type="term" value="C:nuclear speck"/>
    <property type="evidence" value="ECO:0007669"/>
    <property type="project" value="UniProtKB-SubCell"/>
</dbReference>
<evidence type="ECO:0000313" key="14">
    <source>
        <dbReference type="Proteomes" id="UP000494040"/>
    </source>
</evidence>
<evidence type="ECO:0000259" key="12">
    <source>
        <dbReference type="PROSITE" id="PS50102"/>
    </source>
</evidence>
<dbReference type="CDD" id="cd12600">
    <property type="entry name" value="RRM2_SRSF4_like"/>
    <property type="match status" value="1"/>
</dbReference>
<dbReference type="SUPFAM" id="SSF54928">
    <property type="entry name" value="RNA-binding domain, RBD"/>
    <property type="match status" value="2"/>
</dbReference>
<evidence type="ECO:0000256" key="2">
    <source>
        <dbReference type="ARBA" id="ARBA00010269"/>
    </source>
</evidence>
<protein>
    <recommendedName>
        <fullName evidence="12">RRM domain-containing protein</fullName>
    </recommendedName>
</protein>
<dbReference type="GO" id="GO:0006397">
    <property type="term" value="P:mRNA processing"/>
    <property type="evidence" value="ECO:0007669"/>
    <property type="project" value="UniProtKB-KW"/>
</dbReference>
<comment type="similarity">
    <text evidence="2">Belongs to the splicing factor SR family.</text>
</comment>
<dbReference type="FunFam" id="3.30.70.330:FF:000420">
    <property type="entry name" value="serine-arginine protein 55 isoform X1"/>
    <property type="match status" value="1"/>
</dbReference>
<evidence type="ECO:0000256" key="1">
    <source>
        <dbReference type="ARBA" id="ARBA00004324"/>
    </source>
</evidence>
<dbReference type="CDD" id="cd12337">
    <property type="entry name" value="RRM1_SRSF4_like"/>
    <property type="match status" value="1"/>
</dbReference>
<dbReference type="CTD" id="41670"/>
<feature type="compositionally biased region" description="Gly residues" evidence="11">
    <location>
        <begin position="77"/>
        <end position="106"/>
    </location>
</feature>
<evidence type="ECO:0000256" key="11">
    <source>
        <dbReference type="SAM" id="MobiDB-lite"/>
    </source>
</evidence>
<dbReference type="SMART" id="SM00360">
    <property type="entry name" value="RRM"/>
    <property type="match status" value="2"/>
</dbReference>
<keyword evidence="8" id="KW-0508">mRNA splicing</keyword>
<keyword evidence="5" id="KW-0507">mRNA processing</keyword>
<accession>A0A8I6RVI1</accession>
<dbReference type="PROSITE" id="PS50102">
    <property type="entry name" value="RRM"/>
    <property type="match status" value="2"/>
</dbReference>
<dbReference type="Proteomes" id="UP000494040">
    <property type="component" value="Unassembled WGS sequence"/>
</dbReference>
<name>A0A8I6RVI1_CIMLE</name>
<evidence type="ECO:0000256" key="8">
    <source>
        <dbReference type="ARBA" id="ARBA00023187"/>
    </source>
</evidence>
<proteinExistence type="inferred from homology"/>
<feature type="region of interest" description="Disordered" evidence="11">
    <location>
        <begin position="194"/>
        <end position="319"/>
    </location>
</feature>
<dbReference type="GO" id="GO:0005737">
    <property type="term" value="C:cytoplasm"/>
    <property type="evidence" value="ECO:0007669"/>
    <property type="project" value="TreeGrafter"/>
</dbReference>
<dbReference type="PANTHER" id="PTHR23003">
    <property type="entry name" value="RNA RECOGNITION MOTIF RRM DOMAIN CONTAINING PROTEIN"/>
    <property type="match status" value="1"/>
</dbReference>
<dbReference type="RefSeq" id="XP_014250961.1">
    <property type="nucleotide sequence ID" value="XM_014395475.2"/>
</dbReference>
<keyword evidence="7 10" id="KW-0694">RNA-binding</keyword>
<organism evidence="13 14">
    <name type="scientific">Cimex lectularius</name>
    <name type="common">Bed bug</name>
    <name type="synonym">Acanthia lectularia</name>
    <dbReference type="NCBI Taxonomy" id="79782"/>
    <lineage>
        <taxon>Eukaryota</taxon>
        <taxon>Metazoa</taxon>
        <taxon>Ecdysozoa</taxon>
        <taxon>Arthropoda</taxon>
        <taxon>Hexapoda</taxon>
        <taxon>Insecta</taxon>
        <taxon>Pterygota</taxon>
        <taxon>Neoptera</taxon>
        <taxon>Paraneoptera</taxon>
        <taxon>Hemiptera</taxon>
        <taxon>Heteroptera</taxon>
        <taxon>Panheteroptera</taxon>
        <taxon>Cimicomorpha</taxon>
        <taxon>Cimicidae</taxon>
        <taxon>Cimex</taxon>
    </lineage>
</organism>
<evidence type="ECO:0000313" key="13">
    <source>
        <dbReference type="EnsemblMetazoa" id="XP_014250961.1"/>
    </source>
</evidence>
<reference evidence="13" key="1">
    <citation type="submission" date="2022-01" db="UniProtKB">
        <authorList>
            <consortium name="EnsemblMetazoa"/>
        </authorList>
    </citation>
    <scope>IDENTIFICATION</scope>
</reference>
<dbReference type="GO" id="GO:0003729">
    <property type="term" value="F:mRNA binding"/>
    <property type="evidence" value="ECO:0007669"/>
    <property type="project" value="TreeGrafter"/>
</dbReference>
<dbReference type="Pfam" id="PF00076">
    <property type="entry name" value="RRM_1"/>
    <property type="match status" value="2"/>
</dbReference>
<dbReference type="InterPro" id="IPR012677">
    <property type="entry name" value="Nucleotide-bd_a/b_plait_sf"/>
</dbReference>
<feature type="domain" description="RRM" evidence="12">
    <location>
        <begin position="126"/>
        <end position="199"/>
    </location>
</feature>
<evidence type="ECO:0000256" key="7">
    <source>
        <dbReference type="ARBA" id="ARBA00022884"/>
    </source>
</evidence>
<evidence type="ECO:0000256" key="4">
    <source>
        <dbReference type="ARBA" id="ARBA00022553"/>
    </source>
</evidence>
<dbReference type="InterPro" id="IPR047190">
    <property type="entry name" value="RRM2_SRSF4/6"/>
</dbReference>
<dbReference type="GeneID" id="106667508"/>
<keyword evidence="14" id="KW-1185">Reference proteome</keyword>
<keyword evidence="6" id="KW-0677">Repeat</keyword>
<dbReference type="AlphaFoldDB" id="A0A8I6RVI1"/>
<dbReference type="EnsemblMetazoa" id="XM_014395475.2">
    <property type="protein sequence ID" value="XP_014250961.1"/>
    <property type="gene ID" value="LOC106667508"/>
</dbReference>
<feature type="compositionally biased region" description="Basic and acidic residues" evidence="11">
    <location>
        <begin position="269"/>
        <end position="319"/>
    </location>
</feature>
<feature type="region of interest" description="Disordered" evidence="11">
    <location>
        <begin position="74"/>
        <end position="121"/>
    </location>
</feature>
<feature type="domain" description="RRM" evidence="12">
    <location>
        <begin position="4"/>
        <end position="74"/>
    </location>
</feature>
<sequence>MVGSRVYVGGLPYGCRERDLERFFKGYGRTRDILLKNGYGFIEFDDYRDADDAVYELNGKELLGERIVVEHARGNARRGGGGGGDRYGGGGGGGGGGRSRRGGGGWYKEPEFRSSDRYGPPTRTDYRLIVENLSSRVSWQDLKDYMRQAGEVTYADAHKDRRNEGVVEFATLSDMKNALDKLDDTDLNGRRIKLVEDRRRTRRSRSSSSRSRSRSRSRRRSRSRSHSRRSSRSRSRRSSRSKSRAKSGSRSKSRSKSHDRKSKSRSRSKSQDKKMSKSRSRSVDKRDDSMDRSGSKDKSKSRSRSVEKNGDQSPDPKDD</sequence>
<evidence type="ECO:0000256" key="3">
    <source>
        <dbReference type="ARBA" id="ARBA00022491"/>
    </source>
</evidence>
<dbReference type="PANTHER" id="PTHR23003:SF51">
    <property type="entry name" value="SERINE-ARGININE PROTEIN 55"/>
    <property type="match status" value="1"/>
</dbReference>
<comment type="subcellular location">
    <subcellularLocation>
        <location evidence="1">Nucleus speckle</location>
    </subcellularLocation>
</comment>
<evidence type="ECO:0000256" key="9">
    <source>
        <dbReference type="ARBA" id="ARBA00023242"/>
    </source>
</evidence>
<dbReference type="OrthoDB" id="1099063at2759"/>
<dbReference type="InterPro" id="IPR000504">
    <property type="entry name" value="RRM_dom"/>
</dbReference>
<dbReference type="InterPro" id="IPR035979">
    <property type="entry name" value="RBD_domain_sf"/>
</dbReference>
<keyword evidence="9" id="KW-0539">Nucleus</keyword>
<evidence type="ECO:0000256" key="10">
    <source>
        <dbReference type="PROSITE-ProRule" id="PRU00176"/>
    </source>
</evidence>
<keyword evidence="3" id="KW-0678">Repressor</keyword>
<dbReference type="GO" id="GO:0008380">
    <property type="term" value="P:RNA splicing"/>
    <property type="evidence" value="ECO:0007669"/>
    <property type="project" value="UniProtKB-KW"/>
</dbReference>
<dbReference type="FunFam" id="3.30.70.330:FF:000028">
    <property type="entry name" value="Putative serine/arginine-rich splicing factor 4"/>
    <property type="match status" value="1"/>
</dbReference>
<evidence type="ECO:0000256" key="6">
    <source>
        <dbReference type="ARBA" id="ARBA00022737"/>
    </source>
</evidence>
<evidence type="ECO:0000256" key="5">
    <source>
        <dbReference type="ARBA" id="ARBA00022664"/>
    </source>
</evidence>
<dbReference type="Gene3D" id="3.30.70.330">
    <property type="match status" value="2"/>
</dbReference>
<feature type="compositionally biased region" description="Basic residues" evidence="11">
    <location>
        <begin position="200"/>
        <end position="268"/>
    </location>
</feature>